<dbReference type="InterPro" id="IPR027417">
    <property type="entry name" value="P-loop_NTPase"/>
</dbReference>
<dbReference type="EC" id="3.4.-.-" evidence="6"/>
<dbReference type="InterPro" id="IPR006433">
    <property type="entry name" value="Prohead_protease"/>
</dbReference>
<dbReference type="Gene3D" id="3.40.50.300">
    <property type="entry name" value="P-loop containing nucleotide triphosphate hydrolases"/>
    <property type="match status" value="1"/>
</dbReference>
<dbReference type="Proteomes" id="UP000003162">
    <property type="component" value="Unassembled WGS sequence"/>
</dbReference>
<dbReference type="HOGENOM" id="CLU_818462_0_0_9"/>
<proteinExistence type="predicted"/>
<evidence type="ECO:0000259" key="5">
    <source>
        <dbReference type="Pfam" id="PF04586"/>
    </source>
</evidence>
<dbReference type="RefSeq" id="WP_004832619.1">
    <property type="nucleotide sequence ID" value="NZ_DS483517.1"/>
</dbReference>
<dbReference type="GO" id="GO:0008233">
    <property type="term" value="F:peptidase activity"/>
    <property type="evidence" value="ECO:0007669"/>
    <property type="project" value="UniProtKB-KW"/>
</dbReference>
<evidence type="ECO:0000256" key="3">
    <source>
        <dbReference type="ARBA" id="ARBA00022801"/>
    </source>
</evidence>
<keyword evidence="2 6" id="KW-0645">Protease</keyword>
<organism evidence="6 7">
    <name type="scientific">Parvimonas micra ATCC 33270</name>
    <dbReference type="NCBI Taxonomy" id="411465"/>
    <lineage>
        <taxon>Bacteria</taxon>
        <taxon>Bacillati</taxon>
        <taxon>Bacillota</taxon>
        <taxon>Tissierellia</taxon>
        <taxon>Tissierellales</taxon>
        <taxon>Peptoniphilaceae</taxon>
        <taxon>Parvimonas</taxon>
    </lineage>
</organism>
<protein>
    <submittedName>
        <fullName evidence="6">Phage prohead protease, HK97 family</fullName>
        <ecNumber evidence="6">3.4.-.-</ecNumber>
    </submittedName>
</protein>
<feature type="coiled-coil region" evidence="4">
    <location>
        <begin position="89"/>
        <end position="132"/>
    </location>
</feature>
<evidence type="ECO:0000313" key="6">
    <source>
        <dbReference type="EMBL" id="EDP24154.1"/>
    </source>
</evidence>
<evidence type="ECO:0000256" key="4">
    <source>
        <dbReference type="SAM" id="Coils"/>
    </source>
</evidence>
<dbReference type="SUPFAM" id="SSF52540">
    <property type="entry name" value="P-loop containing nucleoside triphosphate hydrolases"/>
    <property type="match status" value="1"/>
</dbReference>
<dbReference type="EMBL" id="ABEE02000016">
    <property type="protein sequence ID" value="EDP24154.1"/>
    <property type="molecule type" value="Genomic_DNA"/>
</dbReference>
<keyword evidence="1" id="KW-1188">Viral release from host cell</keyword>
<dbReference type="GO" id="GO:0006508">
    <property type="term" value="P:proteolysis"/>
    <property type="evidence" value="ECO:0007669"/>
    <property type="project" value="UniProtKB-KW"/>
</dbReference>
<name>A8SKN7_9FIRM</name>
<dbReference type="NCBIfam" id="TIGR01543">
    <property type="entry name" value="proheadase_HK97"/>
    <property type="match status" value="1"/>
</dbReference>
<sequence>MKVKIISGAPCSGKTTYCKNNMTDKDFVYDYDELTKALTYKNEHPKGKTLVHDYVMDFRKSILERVQKDRKDGYLYCICCRSEEVINKLDNIEFEVIEMEATLEKCLENLKNDDSRKDKEEWEKAIKEFFQEKRGKSMIPKKKLDNRQFRKVQDFKPNGNEEDFVVRGYAAKWEPYVLFENEEGEVREKFNKSSFDDTDLSDVIFLYDHTGKVLARTSNGTLKLTLDDVGLFVEADLSTSEAAKEMYREIKSGLVTRMSWSFKIGEYHFDNNTRTIIHDKIKKVYDVSAVGIPANNDTEINARNFGDGVIDKIKAERLKNEQKRKKLKLLIELVELVKE</sequence>
<gene>
    <name evidence="6" type="ORF">PEPMIC_00734</name>
</gene>
<dbReference type="AlphaFoldDB" id="A8SKN7"/>
<reference evidence="6 7" key="2">
    <citation type="submission" date="2007-09" db="EMBL/GenBank/DDBJ databases">
        <authorList>
            <person name="Fulton L."/>
            <person name="Clifton S."/>
            <person name="Fulton B."/>
            <person name="Xu J."/>
            <person name="Minx P."/>
            <person name="Pepin K.H."/>
            <person name="Johnson M."/>
            <person name="Thiruvilangam P."/>
            <person name="Bhonagiri V."/>
            <person name="Nash W.E."/>
            <person name="Mardis E.R."/>
            <person name="Wilson R.K."/>
        </authorList>
    </citation>
    <scope>NUCLEOTIDE SEQUENCE [LARGE SCALE GENOMIC DNA]</scope>
    <source>
        <strain evidence="6 7">ATCC 33270</strain>
    </source>
</reference>
<dbReference type="InterPro" id="IPR054613">
    <property type="entry name" value="Peptidase_S78_dom"/>
</dbReference>
<dbReference type="Pfam" id="PF04586">
    <property type="entry name" value="Peptidase_S78"/>
    <property type="match status" value="1"/>
</dbReference>
<evidence type="ECO:0000256" key="2">
    <source>
        <dbReference type="ARBA" id="ARBA00022670"/>
    </source>
</evidence>
<reference evidence="6 7" key="1">
    <citation type="submission" date="2007-09" db="EMBL/GenBank/DDBJ databases">
        <title>Draft genome sequence of Peptostreptococcus micros (ATCC 33270).</title>
        <authorList>
            <person name="Sudarsanam P."/>
            <person name="Ley R."/>
            <person name="Guruge J."/>
            <person name="Turnbaugh P.J."/>
            <person name="Mahowald M."/>
            <person name="Liep D."/>
            <person name="Gordon J."/>
        </authorList>
    </citation>
    <scope>NUCLEOTIDE SEQUENCE [LARGE SCALE GENOMIC DNA]</scope>
    <source>
        <strain evidence="6 7">ATCC 33270</strain>
    </source>
</reference>
<evidence type="ECO:0000313" key="7">
    <source>
        <dbReference type="Proteomes" id="UP000003162"/>
    </source>
</evidence>
<keyword evidence="3 6" id="KW-0378">Hydrolase</keyword>
<comment type="caution">
    <text evidence="6">The sequence shown here is derived from an EMBL/GenBank/DDBJ whole genome shotgun (WGS) entry which is preliminary data.</text>
</comment>
<dbReference type="eggNOG" id="COG3740">
    <property type="taxonomic scope" value="Bacteria"/>
</dbReference>
<evidence type="ECO:0000256" key="1">
    <source>
        <dbReference type="ARBA" id="ARBA00022612"/>
    </source>
</evidence>
<keyword evidence="4" id="KW-0175">Coiled coil</keyword>
<feature type="domain" description="Prohead serine protease" evidence="5">
    <location>
        <begin position="160"/>
        <end position="303"/>
    </location>
</feature>
<dbReference type="GeneID" id="93384987"/>
<accession>A8SKN7</accession>